<comment type="similarity">
    <text evidence="1">Belongs to the annexin family.</text>
</comment>
<proteinExistence type="inferred from homology"/>
<dbReference type="GO" id="GO:0005737">
    <property type="term" value="C:cytoplasm"/>
    <property type="evidence" value="ECO:0007669"/>
    <property type="project" value="TreeGrafter"/>
</dbReference>
<dbReference type="GO" id="GO:0005886">
    <property type="term" value="C:plasma membrane"/>
    <property type="evidence" value="ECO:0007669"/>
    <property type="project" value="TreeGrafter"/>
</dbReference>
<dbReference type="GO" id="GO:0005634">
    <property type="term" value="C:nucleus"/>
    <property type="evidence" value="ECO:0007669"/>
    <property type="project" value="TreeGrafter"/>
</dbReference>
<feature type="compositionally biased region" description="Low complexity" evidence="4">
    <location>
        <begin position="232"/>
        <end position="247"/>
    </location>
</feature>
<comment type="caution">
    <text evidence="5">The sequence shown here is derived from an EMBL/GenBank/DDBJ whole genome shotgun (WGS) entry which is preliminary data.</text>
</comment>
<dbReference type="Gene3D" id="1.10.220.10">
    <property type="entry name" value="Annexin"/>
    <property type="match status" value="3"/>
</dbReference>
<dbReference type="GO" id="GO:0001786">
    <property type="term" value="F:phosphatidylserine binding"/>
    <property type="evidence" value="ECO:0007669"/>
    <property type="project" value="TreeGrafter"/>
</dbReference>
<feature type="compositionally biased region" description="Acidic residues" evidence="4">
    <location>
        <begin position="97"/>
        <end position="108"/>
    </location>
</feature>
<dbReference type="EMBL" id="VCGU01000011">
    <property type="protein sequence ID" value="TRY67233.1"/>
    <property type="molecule type" value="Genomic_DNA"/>
</dbReference>
<evidence type="ECO:0000256" key="2">
    <source>
        <dbReference type="ARBA" id="ARBA00022737"/>
    </source>
</evidence>
<reference evidence="5 6" key="1">
    <citation type="journal article" date="2018" name="Nat. Ecol. Evol.">
        <title>Genomic signatures of mitonuclear coevolution across populations of Tigriopus californicus.</title>
        <authorList>
            <person name="Barreto F.S."/>
            <person name="Watson E.T."/>
            <person name="Lima T.G."/>
            <person name="Willett C.S."/>
            <person name="Edmands S."/>
            <person name="Li W."/>
            <person name="Burton R.S."/>
        </authorList>
    </citation>
    <scope>NUCLEOTIDE SEQUENCE [LARGE SCALE GENOMIC DNA]</scope>
    <source>
        <strain evidence="5 6">San Diego</strain>
    </source>
</reference>
<feature type="compositionally biased region" description="Basic and acidic residues" evidence="4">
    <location>
        <begin position="135"/>
        <end position="145"/>
    </location>
</feature>
<feature type="region of interest" description="Disordered" evidence="4">
    <location>
        <begin position="70"/>
        <end position="271"/>
    </location>
</feature>
<dbReference type="Pfam" id="PF00191">
    <property type="entry name" value="Annexin"/>
    <property type="match status" value="2"/>
</dbReference>
<evidence type="ECO:0008006" key="7">
    <source>
        <dbReference type="Google" id="ProtNLM"/>
    </source>
</evidence>
<evidence type="ECO:0000256" key="3">
    <source>
        <dbReference type="ARBA" id="ARBA00023216"/>
    </source>
</evidence>
<dbReference type="GO" id="GO:0005544">
    <property type="term" value="F:calcium-dependent phospholipid binding"/>
    <property type="evidence" value="ECO:0007669"/>
    <property type="project" value="InterPro"/>
</dbReference>
<keyword evidence="3" id="KW-0041">Annexin</keyword>
<organism evidence="5 6">
    <name type="scientific">Tigriopus californicus</name>
    <name type="common">Marine copepod</name>
    <dbReference type="NCBI Taxonomy" id="6832"/>
    <lineage>
        <taxon>Eukaryota</taxon>
        <taxon>Metazoa</taxon>
        <taxon>Ecdysozoa</taxon>
        <taxon>Arthropoda</taxon>
        <taxon>Crustacea</taxon>
        <taxon>Multicrustacea</taxon>
        <taxon>Hexanauplia</taxon>
        <taxon>Copepoda</taxon>
        <taxon>Harpacticoida</taxon>
        <taxon>Harpacticidae</taxon>
        <taxon>Tigriopus</taxon>
    </lineage>
</organism>
<dbReference type="PROSITE" id="PS51897">
    <property type="entry name" value="ANNEXIN_2"/>
    <property type="match status" value="1"/>
</dbReference>
<dbReference type="GO" id="GO:0005509">
    <property type="term" value="F:calcium ion binding"/>
    <property type="evidence" value="ECO:0007669"/>
    <property type="project" value="InterPro"/>
</dbReference>
<evidence type="ECO:0000256" key="4">
    <source>
        <dbReference type="SAM" id="MobiDB-lite"/>
    </source>
</evidence>
<keyword evidence="2" id="KW-0677">Repeat</keyword>
<dbReference type="FunFam" id="1.10.220.10:FF:000005">
    <property type="entry name" value="Annexin"/>
    <property type="match status" value="1"/>
</dbReference>
<feature type="compositionally biased region" description="Polar residues" evidence="4">
    <location>
        <begin position="168"/>
        <end position="184"/>
    </location>
</feature>
<dbReference type="GO" id="GO:0012506">
    <property type="term" value="C:vesicle membrane"/>
    <property type="evidence" value="ECO:0007669"/>
    <property type="project" value="TreeGrafter"/>
</dbReference>
<evidence type="ECO:0000256" key="1">
    <source>
        <dbReference type="ARBA" id="ARBA00007831"/>
    </source>
</evidence>
<dbReference type="SUPFAM" id="SSF47874">
    <property type="entry name" value="Annexin"/>
    <property type="match status" value="1"/>
</dbReference>
<dbReference type="AlphaFoldDB" id="A0A553NP88"/>
<name>A0A553NP88_TIGCA</name>
<feature type="compositionally biased region" description="Low complexity" evidence="4">
    <location>
        <begin position="192"/>
        <end position="210"/>
    </location>
</feature>
<evidence type="ECO:0000313" key="5">
    <source>
        <dbReference type="EMBL" id="TRY67233.1"/>
    </source>
</evidence>
<feature type="non-terminal residue" evidence="5">
    <location>
        <position position="1"/>
    </location>
</feature>
<evidence type="ECO:0000313" key="6">
    <source>
        <dbReference type="Proteomes" id="UP000318571"/>
    </source>
</evidence>
<feature type="region of interest" description="Disordered" evidence="4">
    <location>
        <begin position="24"/>
        <end position="50"/>
    </location>
</feature>
<dbReference type="PRINTS" id="PR00196">
    <property type="entry name" value="ANNEXIN"/>
</dbReference>
<keyword evidence="6" id="KW-1185">Reference proteome</keyword>
<gene>
    <name evidence="5" type="ORF">TCAL_05363</name>
</gene>
<dbReference type="SMART" id="SM00335">
    <property type="entry name" value="ANX"/>
    <property type="match status" value="2"/>
</dbReference>
<accession>A0A553NP88</accession>
<sequence length="498" mass="56722">GLKPAREFSALIEVSQKEIRRWVQDTMGSGSSKTGKDSASFEAKNEDEYRPVKNWEGEIVGWVERTESDKLRRKVLKEAPPSIRNSSHYKNRHSDYDSDDYDDEEDLELDSHSSSAGSYRSDKSSLNRSQGSLRTSDESKADLRSRGSSRNSDDSEDSPLISRKGSKFTLSRKNSKFSSVSKQSNYRRDSRSPSTSRSPSIYRSPSIARSTSRNSSRRVGRALGWDDRSRKSSISRSNSKSRSMSIRYNEKKQKPLRPRYKPIKNYPKPRPTLKPAREFSVLIEAAALFKACRVIGTDEDAIIRILGRHSSKQRQEIRKTFREVHKKDLKTVLLDELSGDFEALCIALITEDLLLDKDIRHLALIGMMARTSANGLHLLKKKYKAQFEEDLIKKIEKETKGSVEKVLIATFSGKKDPTKEIDPKNAQRDAEDLIDSYEDEGASIFTMILTNLIEQRNANQMREICEAFRQLFGQELSQTTRDLLGPDIAPAYCAFCEY</sequence>
<dbReference type="PANTHER" id="PTHR10502:SF175">
    <property type="entry name" value="ANNEXIN A13"/>
    <property type="match status" value="1"/>
</dbReference>
<dbReference type="InterPro" id="IPR018502">
    <property type="entry name" value="Annexin_repeat"/>
</dbReference>
<protein>
    <recommendedName>
        <fullName evidence="7">Annexin</fullName>
    </recommendedName>
</protein>
<dbReference type="InterPro" id="IPR037104">
    <property type="entry name" value="Annexin_sf"/>
</dbReference>
<dbReference type="Proteomes" id="UP000318571">
    <property type="component" value="Chromosome 4"/>
</dbReference>
<dbReference type="STRING" id="6832.A0A553NP88"/>
<dbReference type="PANTHER" id="PTHR10502">
    <property type="entry name" value="ANNEXIN"/>
    <property type="match status" value="1"/>
</dbReference>
<dbReference type="InterPro" id="IPR001464">
    <property type="entry name" value="Annexin"/>
</dbReference>